<sequence length="577" mass="67404">MRETVIGRMLMKNFSKKSKNPKYLIARISDNRDIALHVAVAENHPTFANNLVDCMTKEDLAIKNGEGNTAFFLGAESRIRVDVAKKMYEKNAELPSIRGKGERFPIYVAAYHGHKEMTEFLDKFKVEGSLEEKDIKELLENKTLPEFFEDFKRLCRLAMRDDWDTAYRDFFKGDIEENKMYSIATVSDRGDTALHVAVAVNSSKFVQRLVKYMQKEDLAIKNRDGNTAFYLAALCGRVELAKLMFKKNDELPKIRGNREKMLPIHAAAEQGHKQMLELLYKFSKKDLKKEDVDELLFRVLKKTDLFDVALTLLKEYPKDLCERSYDALRALAETPMISRDFASENQEGFLKKVFKLFKLLFRRADSESDKLPHEKLPQRTLELLKLLLENVDSQKIDKLIKVAVNEENVELLSIIICDKYPELLLKPDKKLFSLLIRKAFSKRQQSILKLINKFITLFEINALQSYTEDSKNNILILAGELPPSYLLDNIPGVALQMQYEVWWFKYLSNEEGGARELNEDSEEGRARELNKYSEDNDDDDDDDDINKDNRRWKGRYQYYKNRMQKCLRTFYSHCLRR</sequence>
<proteinExistence type="predicted"/>
<evidence type="ECO:0000313" key="1">
    <source>
        <dbReference type="EMBL" id="KAJ0017570.1"/>
    </source>
</evidence>
<reference evidence="2" key="1">
    <citation type="journal article" date="2023" name="G3 (Bethesda)">
        <title>Genome assembly and association tests identify interacting loci associated with vigor, precocity, and sex in interspecific pistachio rootstocks.</title>
        <authorList>
            <person name="Palmer W."/>
            <person name="Jacygrad E."/>
            <person name="Sagayaradj S."/>
            <person name="Cavanaugh K."/>
            <person name="Han R."/>
            <person name="Bertier L."/>
            <person name="Beede B."/>
            <person name="Kafkas S."/>
            <person name="Golino D."/>
            <person name="Preece J."/>
            <person name="Michelmore R."/>
        </authorList>
    </citation>
    <scope>NUCLEOTIDE SEQUENCE [LARGE SCALE GENOMIC DNA]</scope>
</reference>
<keyword evidence="2" id="KW-1185">Reference proteome</keyword>
<dbReference type="EMBL" id="CM047747">
    <property type="protein sequence ID" value="KAJ0017570.1"/>
    <property type="molecule type" value="Genomic_DNA"/>
</dbReference>
<name>A0ACC0XGU5_9ROSI</name>
<protein>
    <submittedName>
        <fullName evidence="1">Uncharacterized protein</fullName>
    </submittedName>
</protein>
<organism evidence="1 2">
    <name type="scientific">Pistacia integerrima</name>
    <dbReference type="NCBI Taxonomy" id="434235"/>
    <lineage>
        <taxon>Eukaryota</taxon>
        <taxon>Viridiplantae</taxon>
        <taxon>Streptophyta</taxon>
        <taxon>Embryophyta</taxon>
        <taxon>Tracheophyta</taxon>
        <taxon>Spermatophyta</taxon>
        <taxon>Magnoliopsida</taxon>
        <taxon>eudicotyledons</taxon>
        <taxon>Gunneridae</taxon>
        <taxon>Pentapetalae</taxon>
        <taxon>rosids</taxon>
        <taxon>malvids</taxon>
        <taxon>Sapindales</taxon>
        <taxon>Anacardiaceae</taxon>
        <taxon>Pistacia</taxon>
    </lineage>
</organism>
<comment type="caution">
    <text evidence="1">The sequence shown here is derived from an EMBL/GenBank/DDBJ whole genome shotgun (WGS) entry which is preliminary data.</text>
</comment>
<accession>A0ACC0XGU5</accession>
<dbReference type="Proteomes" id="UP001163603">
    <property type="component" value="Chromosome 12"/>
</dbReference>
<evidence type="ECO:0000313" key="2">
    <source>
        <dbReference type="Proteomes" id="UP001163603"/>
    </source>
</evidence>
<gene>
    <name evidence="1" type="ORF">Pint_11405</name>
</gene>